<feature type="domain" description="Reverse transcriptase Ty1/copia-type" evidence="1">
    <location>
        <begin position="294"/>
        <end position="430"/>
    </location>
</feature>
<evidence type="ECO:0000313" key="3">
    <source>
        <dbReference type="Proteomes" id="UP001054252"/>
    </source>
</evidence>
<keyword evidence="3" id="KW-1185">Reference proteome</keyword>
<dbReference type="EMBL" id="BPVZ01000404">
    <property type="protein sequence ID" value="GKV50876.1"/>
    <property type="molecule type" value="Genomic_DNA"/>
</dbReference>
<dbReference type="AlphaFoldDB" id="A0AAV5MQ68"/>
<accession>A0AAV5MQ68</accession>
<dbReference type="Pfam" id="PF07727">
    <property type="entry name" value="RVT_2"/>
    <property type="match status" value="1"/>
</dbReference>
<proteinExistence type="predicted"/>
<comment type="caution">
    <text evidence="2">The sequence shown here is derived from an EMBL/GenBank/DDBJ whole genome shotgun (WGS) entry which is preliminary data.</text>
</comment>
<evidence type="ECO:0000259" key="1">
    <source>
        <dbReference type="Pfam" id="PF07727"/>
    </source>
</evidence>
<dbReference type="Proteomes" id="UP001054252">
    <property type="component" value="Unassembled WGS sequence"/>
</dbReference>
<evidence type="ECO:0000313" key="2">
    <source>
        <dbReference type="EMBL" id="GKV50876.1"/>
    </source>
</evidence>
<sequence length="610" mass="68519">MPAINPCKPADGALCFVAEVPHSIEVTRNRMGLPVFPLIQSSQLMHHLEEGALAMTIIKDGKEVLNPDYELLVNNDGLLTSWLLGTMNEEALSLVVGCHTALKCWYRFNHAYQSEELSQALATINLMKDKDPNVCVDTGSLDHMTSDKDSELCKYPDGDEWIHASLHLQPSRQLDDSMLTNPRVPTIIVEKENSSCTNSLIEQSLEASSATSSEATDRNQQIAKLVISTSSSTHVRVDPPPHNATSISHHPMMTRTRTGTHTRHVETIFPKHANIMTNNKSFLNTAELDALHKNEMWKLVPPPSPSTNNVGFKRVFKTELHPDGSLNRFKACLVVKGYSQMPRVDYDETFSPVLKSTTLRLVIALATILAWPFKQLAVNDEFLHGKLKEIVYMTQPPGFEDPKHPNYVCQLNQSIYGLKQAPRAWNLVAKKIDHLMSTFALKDLGTLNYFLSIEVIKFNGRIFLSQAKYATDLLTRTAMLEASIISTPLAVKENTTSRDTKLIDAKEYRKIVDALQYLTITRVDICHAINKEKVVIGTLVTRYISSINQLVDILTKPKPYAQFKLLRFKLGVVASPHYSMRGSIKAKEKSQKFDTSEKGISMSQHIWKQL</sequence>
<name>A0AAV5MQ68_9ROSI</name>
<organism evidence="2 3">
    <name type="scientific">Rubroshorea leprosula</name>
    <dbReference type="NCBI Taxonomy" id="152421"/>
    <lineage>
        <taxon>Eukaryota</taxon>
        <taxon>Viridiplantae</taxon>
        <taxon>Streptophyta</taxon>
        <taxon>Embryophyta</taxon>
        <taxon>Tracheophyta</taxon>
        <taxon>Spermatophyta</taxon>
        <taxon>Magnoliopsida</taxon>
        <taxon>eudicotyledons</taxon>
        <taxon>Gunneridae</taxon>
        <taxon>Pentapetalae</taxon>
        <taxon>rosids</taxon>
        <taxon>malvids</taxon>
        <taxon>Malvales</taxon>
        <taxon>Dipterocarpaceae</taxon>
        <taxon>Rubroshorea</taxon>
    </lineage>
</organism>
<reference evidence="2 3" key="1">
    <citation type="journal article" date="2021" name="Commun. Biol.">
        <title>The genome of Shorea leprosula (Dipterocarpaceae) highlights the ecological relevance of drought in aseasonal tropical rainforests.</title>
        <authorList>
            <person name="Ng K.K.S."/>
            <person name="Kobayashi M.J."/>
            <person name="Fawcett J.A."/>
            <person name="Hatakeyama M."/>
            <person name="Paape T."/>
            <person name="Ng C.H."/>
            <person name="Ang C.C."/>
            <person name="Tnah L.H."/>
            <person name="Lee C.T."/>
            <person name="Nishiyama T."/>
            <person name="Sese J."/>
            <person name="O'Brien M.J."/>
            <person name="Copetti D."/>
            <person name="Mohd Noor M.I."/>
            <person name="Ong R.C."/>
            <person name="Putra M."/>
            <person name="Sireger I.Z."/>
            <person name="Indrioko S."/>
            <person name="Kosugi Y."/>
            <person name="Izuno A."/>
            <person name="Isagi Y."/>
            <person name="Lee S.L."/>
            <person name="Shimizu K.K."/>
        </authorList>
    </citation>
    <scope>NUCLEOTIDE SEQUENCE [LARGE SCALE GENOMIC DNA]</scope>
    <source>
        <strain evidence="2">214</strain>
    </source>
</reference>
<dbReference type="InterPro" id="IPR013103">
    <property type="entry name" value="RVT_2"/>
</dbReference>
<gene>
    <name evidence="2" type="ORF">SLEP1_g57556</name>
</gene>
<protein>
    <recommendedName>
        <fullName evidence="1">Reverse transcriptase Ty1/copia-type domain-containing protein</fullName>
    </recommendedName>
</protein>